<proteinExistence type="predicted"/>
<keyword evidence="3" id="KW-1185">Reference proteome</keyword>
<evidence type="ECO:0000256" key="1">
    <source>
        <dbReference type="SAM" id="SignalP"/>
    </source>
</evidence>
<organism evidence="2 3">
    <name type="scientific">Heterodera trifolii</name>
    <dbReference type="NCBI Taxonomy" id="157864"/>
    <lineage>
        <taxon>Eukaryota</taxon>
        <taxon>Metazoa</taxon>
        <taxon>Ecdysozoa</taxon>
        <taxon>Nematoda</taxon>
        <taxon>Chromadorea</taxon>
        <taxon>Rhabditida</taxon>
        <taxon>Tylenchina</taxon>
        <taxon>Tylenchomorpha</taxon>
        <taxon>Tylenchoidea</taxon>
        <taxon>Heteroderidae</taxon>
        <taxon>Heteroderinae</taxon>
        <taxon>Heterodera</taxon>
    </lineage>
</organism>
<feature type="chain" id="PRO_5044853621" description="Effector protein" evidence="1">
    <location>
        <begin position="22"/>
        <end position="300"/>
    </location>
</feature>
<gene>
    <name evidence="2" type="ORF">niasHT_024720</name>
</gene>
<dbReference type="Proteomes" id="UP001620626">
    <property type="component" value="Unassembled WGS sequence"/>
</dbReference>
<protein>
    <recommendedName>
        <fullName evidence="4">Effector protein</fullName>
    </recommendedName>
</protein>
<reference evidence="2 3" key="1">
    <citation type="submission" date="2024-10" db="EMBL/GenBank/DDBJ databases">
        <authorList>
            <person name="Kim D."/>
        </authorList>
    </citation>
    <scope>NUCLEOTIDE SEQUENCE [LARGE SCALE GENOMIC DNA]</scope>
    <source>
        <strain evidence="2">BH-2024</strain>
    </source>
</reference>
<evidence type="ECO:0000313" key="3">
    <source>
        <dbReference type="Proteomes" id="UP001620626"/>
    </source>
</evidence>
<sequence length="300" mass="33524">MNDIKPILIVLFFLIVNSTNGLNCSHGFSIKSYDERLENKEDASNMYCFDDDHYCVAVICTKAGSRGFSAIYWGCAAEYMKNDVYYLGIKAKMRKKFGANYQCQRLYGEKDQNMDNLKFTRPPVPNGLMCLKGEMDAKGNGAITRGLCTDEEHYCFKARCAKEINGEWKMKWGCSTIAGNCDFVNTKNDEMDKCPCLFGEKDIDFSNENLTIEIPTVMTTPIQTTLTTKETTTTTTTTTTITTEEPTKPTTTATLELAQSTINEGNGVRVSNGVHCYFKIIAIICAIQLLIVAAQQFNVL</sequence>
<comment type="caution">
    <text evidence="2">The sequence shown here is derived from an EMBL/GenBank/DDBJ whole genome shotgun (WGS) entry which is preliminary data.</text>
</comment>
<dbReference type="AlphaFoldDB" id="A0ABD2K195"/>
<name>A0ABD2K195_9BILA</name>
<feature type="signal peptide" evidence="1">
    <location>
        <begin position="1"/>
        <end position="21"/>
    </location>
</feature>
<keyword evidence="1" id="KW-0732">Signal</keyword>
<evidence type="ECO:0008006" key="4">
    <source>
        <dbReference type="Google" id="ProtNLM"/>
    </source>
</evidence>
<dbReference type="EMBL" id="JBICBT010000863">
    <property type="protein sequence ID" value="KAL3096443.1"/>
    <property type="molecule type" value="Genomic_DNA"/>
</dbReference>
<evidence type="ECO:0000313" key="2">
    <source>
        <dbReference type="EMBL" id="KAL3096443.1"/>
    </source>
</evidence>
<accession>A0ABD2K195</accession>